<evidence type="ECO:0000313" key="2">
    <source>
        <dbReference type="EMBL" id="RQH10056.1"/>
    </source>
</evidence>
<accession>A0A3N6QBL8</accession>
<reference evidence="2 3" key="1">
    <citation type="submission" date="2018-11" db="EMBL/GenBank/DDBJ databases">
        <title>Paraburkholderia sp. DHOA04, isolated from soil.</title>
        <authorList>
            <person name="Gao Z.-H."/>
            <person name="Qiu L.-H."/>
            <person name="Fu J.-C."/>
        </authorList>
    </citation>
    <scope>NUCLEOTIDE SEQUENCE [LARGE SCALE GENOMIC DNA]</scope>
    <source>
        <strain evidence="2 3">DHOA04</strain>
    </source>
</reference>
<evidence type="ECO:0000313" key="3">
    <source>
        <dbReference type="Proteomes" id="UP000272778"/>
    </source>
</evidence>
<dbReference type="InterPro" id="IPR016181">
    <property type="entry name" value="Acyl_CoA_acyltransferase"/>
</dbReference>
<keyword evidence="2" id="KW-0808">Transferase</keyword>
<dbReference type="Gene3D" id="3.40.630.30">
    <property type="match status" value="1"/>
</dbReference>
<dbReference type="InterPro" id="IPR000182">
    <property type="entry name" value="GNAT_dom"/>
</dbReference>
<protein>
    <submittedName>
        <fullName evidence="2">GNAT family N-acetyltransferase</fullName>
    </submittedName>
</protein>
<keyword evidence="3" id="KW-1185">Reference proteome</keyword>
<comment type="caution">
    <text evidence="2">The sequence shown here is derived from an EMBL/GenBank/DDBJ whole genome shotgun (WGS) entry which is preliminary data.</text>
</comment>
<dbReference type="Pfam" id="PF00583">
    <property type="entry name" value="Acetyltransf_1"/>
    <property type="match status" value="1"/>
</dbReference>
<feature type="domain" description="N-acetyltransferase" evidence="1">
    <location>
        <begin position="73"/>
        <end position="221"/>
    </location>
</feature>
<sequence>MLWLWNGALLDLERTPRGLTFRAARASDAAACAPLVFAAGEREFEFFLGAPPAQCIAFLRHAFTLSGGRFSWRRHRVATDERGEVVAVLAAHDGRHVFADDPHVAWTLLRYFGLVRAVPMLLRGFVLETELPKPKLAQTLVTHCATHVDARGTGVFTALFEHALCDLERSACEIVLDVLVTNTRAAALYRRLGFVAMPRRRPPRRRLPAELESVRMRFSGHPARSFRPLRPCDLSTIRRHHSN</sequence>
<dbReference type="SUPFAM" id="SSF55729">
    <property type="entry name" value="Acyl-CoA N-acyltransferases (Nat)"/>
    <property type="match status" value="1"/>
</dbReference>
<dbReference type="RefSeq" id="WP_124149453.1">
    <property type="nucleotide sequence ID" value="NZ_RQIS01000001.1"/>
</dbReference>
<gene>
    <name evidence="2" type="ORF">D1Y85_02685</name>
</gene>
<organism evidence="2 3">
    <name type="scientific">Paraburkholderia dinghuensis</name>
    <dbReference type="NCBI Taxonomy" id="2305225"/>
    <lineage>
        <taxon>Bacteria</taxon>
        <taxon>Pseudomonadati</taxon>
        <taxon>Pseudomonadota</taxon>
        <taxon>Betaproteobacteria</taxon>
        <taxon>Burkholderiales</taxon>
        <taxon>Burkholderiaceae</taxon>
        <taxon>Paraburkholderia</taxon>
    </lineage>
</organism>
<dbReference type="GO" id="GO:0016747">
    <property type="term" value="F:acyltransferase activity, transferring groups other than amino-acyl groups"/>
    <property type="evidence" value="ECO:0007669"/>
    <property type="project" value="InterPro"/>
</dbReference>
<name>A0A3N6QBL8_9BURK</name>
<dbReference type="PROSITE" id="PS51186">
    <property type="entry name" value="GNAT"/>
    <property type="match status" value="1"/>
</dbReference>
<evidence type="ECO:0000259" key="1">
    <source>
        <dbReference type="PROSITE" id="PS51186"/>
    </source>
</evidence>
<dbReference type="EMBL" id="RQIS01000001">
    <property type="protein sequence ID" value="RQH10056.1"/>
    <property type="molecule type" value="Genomic_DNA"/>
</dbReference>
<proteinExistence type="predicted"/>
<dbReference type="OrthoDB" id="9098398at2"/>
<dbReference type="Proteomes" id="UP000272778">
    <property type="component" value="Unassembled WGS sequence"/>
</dbReference>
<dbReference type="AlphaFoldDB" id="A0A3N6QBL8"/>